<feature type="region of interest" description="Disordered" evidence="1">
    <location>
        <begin position="450"/>
        <end position="469"/>
    </location>
</feature>
<comment type="caution">
    <text evidence="2">The sequence shown here is derived from an EMBL/GenBank/DDBJ whole genome shotgun (WGS) entry which is preliminary data.</text>
</comment>
<sequence length="716" mass="78073">MEGDVPLRVEEWPQGEDADDGVGGARASIKACKGPQRAGTAPTEHPVRFRAAKEEQSTYLYWKTPCYDHPKVRSEPFLQQSQLAFQAVWQAGLESDESWKTGRVEAEHRNVLQSRREGGALRLHGSQDQGRRVVRYEDVRHYPSLRGSWTSTGVMLKGILTLAAPPQPMPACVSFRTALAPHAARATAHANPRLLCAGGLRCRGGLPPRESHPLRLLRGRGARNSSAGLPLAHRAAHPGPVTLVRRKRAAARKGPGGAGHSPPNRSGRARTRTSRADEPTRRITSCSPADNYGPNSPQPISIRPQPPTKPPARPAQNDLRPSRRHAWPNGLPPSLPAPASAFPSLSPAPSPTAAAAACRSRARLVTRYGDNPPSSYPVPLSRTPQTRPPMCLDLFSTPARRNGITPLSAERPPPYEGAGATQPHKTSKRGCAPTRALPASLPCSARIRAEHPHARRTPDERRAARAARYELSRPRSAIVALSPSPKRGMHDSDAPAALRCIKRIVRGMKRQTPPLRGSRAEARALDCDSTHAAERHGKAMSRRERARGGGRTVRIERTPRLRVGAGFQAERGGRARRLHPGVALALAQRSERTSQRLRAVAGRERRGRPCERCVGRSGRAQTNRWYDSVRSEHGGSTPSLGLRDERPRQCLAPGLLHFQSLQNEGLSCGHTRNISCTSTKARQPAFSVFKAVPLPLVVSQDNDQELLVVPGYARTH</sequence>
<reference evidence="2" key="1">
    <citation type="submission" date="2023-03" db="EMBL/GenBank/DDBJ databases">
        <title>Massive genome expansion in bonnet fungi (Mycena s.s.) driven by repeated elements and novel gene families across ecological guilds.</title>
        <authorList>
            <consortium name="Lawrence Berkeley National Laboratory"/>
            <person name="Harder C.B."/>
            <person name="Miyauchi S."/>
            <person name="Viragh M."/>
            <person name="Kuo A."/>
            <person name="Thoen E."/>
            <person name="Andreopoulos B."/>
            <person name="Lu D."/>
            <person name="Skrede I."/>
            <person name="Drula E."/>
            <person name="Henrissat B."/>
            <person name="Morin E."/>
            <person name="Kohler A."/>
            <person name="Barry K."/>
            <person name="LaButti K."/>
            <person name="Morin E."/>
            <person name="Salamov A."/>
            <person name="Lipzen A."/>
            <person name="Mereny Z."/>
            <person name="Hegedus B."/>
            <person name="Baldrian P."/>
            <person name="Stursova M."/>
            <person name="Weitz H."/>
            <person name="Taylor A."/>
            <person name="Grigoriev I.V."/>
            <person name="Nagy L.G."/>
            <person name="Martin F."/>
            <person name="Kauserud H."/>
        </authorList>
    </citation>
    <scope>NUCLEOTIDE SEQUENCE</scope>
    <source>
        <strain evidence="2">CBHHK173m</strain>
    </source>
</reference>
<feature type="compositionally biased region" description="Pro residues" evidence="1">
    <location>
        <begin position="304"/>
        <end position="313"/>
    </location>
</feature>
<feature type="region of interest" description="Disordered" evidence="1">
    <location>
        <begin position="246"/>
        <end position="354"/>
    </location>
</feature>
<evidence type="ECO:0000313" key="2">
    <source>
        <dbReference type="EMBL" id="KAJ7082083.1"/>
    </source>
</evidence>
<feature type="compositionally biased region" description="Low complexity" evidence="1">
    <location>
        <begin position="294"/>
        <end position="303"/>
    </location>
</feature>
<keyword evidence="3" id="KW-1185">Reference proteome</keyword>
<feature type="region of interest" description="Disordered" evidence="1">
    <location>
        <begin position="1"/>
        <end position="26"/>
    </location>
</feature>
<feature type="region of interest" description="Disordered" evidence="1">
    <location>
        <begin position="405"/>
        <end position="436"/>
    </location>
</feature>
<feature type="compositionally biased region" description="Low complexity" evidence="1">
    <location>
        <begin position="337"/>
        <end position="354"/>
    </location>
</feature>
<dbReference type="EMBL" id="JARJCN010000047">
    <property type="protein sequence ID" value="KAJ7082083.1"/>
    <property type="molecule type" value="Genomic_DNA"/>
</dbReference>
<gene>
    <name evidence="2" type="ORF">B0H15DRAFT_803447</name>
</gene>
<evidence type="ECO:0000256" key="1">
    <source>
        <dbReference type="SAM" id="MobiDB-lite"/>
    </source>
</evidence>
<feature type="region of interest" description="Disordered" evidence="1">
    <location>
        <begin position="366"/>
        <end position="388"/>
    </location>
</feature>
<feature type="region of interest" description="Disordered" evidence="1">
    <location>
        <begin position="512"/>
        <end position="551"/>
    </location>
</feature>
<dbReference type="AlphaFoldDB" id="A0AAD6XL24"/>
<organism evidence="2 3">
    <name type="scientific">Mycena belliarum</name>
    <dbReference type="NCBI Taxonomy" id="1033014"/>
    <lineage>
        <taxon>Eukaryota</taxon>
        <taxon>Fungi</taxon>
        <taxon>Dikarya</taxon>
        <taxon>Basidiomycota</taxon>
        <taxon>Agaricomycotina</taxon>
        <taxon>Agaricomycetes</taxon>
        <taxon>Agaricomycetidae</taxon>
        <taxon>Agaricales</taxon>
        <taxon>Marasmiineae</taxon>
        <taxon>Mycenaceae</taxon>
        <taxon>Mycena</taxon>
    </lineage>
</organism>
<evidence type="ECO:0000313" key="3">
    <source>
        <dbReference type="Proteomes" id="UP001222325"/>
    </source>
</evidence>
<proteinExistence type="predicted"/>
<accession>A0AAD6XL24</accession>
<protein>
    <submittedName>
        <fullName evidence="2">Uncharacterized protein</fullName>
    </submittedName>
</protein>
<name>A0AAD6XL24_9AGAR</name>
<dbReference type="Proteomes" id="UP001222325">
    <property type="component" value="Unassembled WGS sequence"/>
</dbReference>
<feature type="compositionally biased region" description="Basic and acidic residues" evidence="1">
    <location>
        <begin position="1"/>
        <end position="11"/>
    </location>
</feature>
<feature type="compositionally biased region" description="Basic and acidic residues" evidence="1">
    <location>
        <begin position="518"/>
        <end position="551"/>
    </location>
</feature>